<evidence type="ECO:0000313" key="4">
    <source>
        <dbReference type="EMBL" id="KAJ4747276.1"/>
    </source>
</evidence>
<keyword evidence="1" id="KW-0479">Metal-binding</keyword>
<protein>
    <submittedName>
        <fullName evidence="4">Zinc finger (C2H2 type) family protein</fullName>
    </submittedName>
</protein>
<comment type="caution">
    <text evidence="4">The sequence shown here is derived from an EMBL/GenBank/DDBJ whole genome shotgun (WGS) entry which is preliminary data.</text>
</comment>
<dbReference type="AlphaFoldDB" id="A0AAV8BVR2"/>
<accession>A0AAV8BVR2</accession>
<sequence length="435" mass="46393">MAATTLLPTPDRHARQPHQHQHHHHSHRRRNKKLPPPAPQPQPTPPVSSWEHFKSLLSCKSLSSVHIIAPSSNAKPPIASRNVTATGTGICGTSLCALRDVVHGNTRVVHRSDNTDSASAASVESVGSINSASCKETAPLAKNARQRRHGHSQSQDRSLSSGCGGFQSKGGGGMPLRGLTGCVECRAVSVEPMSRRYPRPRALCVCPDCGEVFTKPESLEHHQATRHAVSELGPEDSGRNIVEIIFKSSWHQAPSPSRAPSARRPICHIDRILKVHNAPRTLARFEAHRAAVKSRSSARAAADGNELLRFLPAPISCALGLNGSNSLCGSSACGVCSAIRHGFTPPAQTGVRTTASSGRAHDALNQSDSLSGLNRAMVVCRVIAGRVMHAGGRTEAGAEPDGYDSVAGDANLEEMFVMNPRAILPCFVVIYRTIN</sequence>
<dbReference type="SUPFAM" id="SSF56399">
    <property type="entry name" value="ADP-ribosylation"/>
    <property type="match status" value="1"/>
</dbReference>
<dbReference type="PROSITE" id="PS50157">
    <property type="entry name" value="ZINC_FINGER_C2H2_2"/>
    <property type="match status" value="1"/>
</dbReference>
<dbReference type="InterPro" id="IPR013087">
    <property type="entry name" value="Znf_C2H2_type"/>
</dbReference>
<organism evidence="4 5">
    <name type="scientific">Rhynchospora pubera</name>
    <dbReference type="NCBI Taxonomy" id="906938"/>
    <lineage>
        <taxon>Eukaryota</taxon>
        <taxon>Viridiplantae</taxon>
        <taxon>Streptophyta</taxon>
        <taxon>Embryophyta</taxon>
        <taxon>Tracheophyta</taxon>
        <taxon>Spermatophyta</taxon>
        <taxon>Magnoliopsida</taxon>
        <taxon>Liliopsida</taxon>
        <taxon>Poales</taxon>
        <taxon>Cyperaceae</taxon>
        <taxon>Cyperoideae</taxon>
        <taxon>Rhynchosporeae</taxon>
        <taxon>Rhynchospora</taxon>
    </lineage>
</organism>
<feature type="compositionally biased region" description="Pro residues" evidence="2">
    <location>
        <begin position="34"/>
        <end position="46"/>
    </location>
</feature>
<dbReference type="EMBL" id="JAMFTS010000005">
    <property type="protein sequence ID" value="KAJ4747276.1"/>
    <property type="molecule type" value="Genomic_DNA"/>
</dbReference>
<dbReference type="GO" id="GO:0008270">
    <property type="term" value="F:zinc ion binding"/>
    <property type="evidence" value="ECO:0007669"/>
    <property type="project" value="UniProtKB-KW"/>
</dbReference>
<evidence type="ECO:0000313" key="5">
    <source>
        <dbReference type="Proteomes" id="UP001140206"/>
    </source>
</evidence>
<name>A0AAV8BVR2_9POAL</name>
<evidence type="ECO:0000256" key="2">
    <source>
        <dbReference type="SAM" id="MobiDB-lite"/>
    </source>
</evidence>
<dbReference type="PROSITE" id="PS00028">
    <property type="entry name" value="ZINC_FINGER_C2H2_1"/>
    <property type="match status" value="1"/>
</dbReference>
<feature type="region of interest" description="Disordered" evidence="2">
    <location>
        <begin position="139"/>
        <end position="166"/>
    </location>
</feature>
<dbReference type="PANTHER" id="PTHR31681:SF12">
    <property type="entry name" value="C2H2-LIKE ZINC FINGER PROTEIN"/>
    <property type="match status" value="1"/>
</dbReference>
<dbReference type="Proteomes" id="UP001140206">
    <property type="component" value="Chromosome 5"/>
</dbReference>
<proteinExistence type="predicted"/>
<evidence type="ECO:0000256" key="1">
    <source>
        <dbReference type="PROSITE-ProRule" id="PRU00042"/>
    </source>
</evidence>
<feature type="domain" description="C2H2-type" evidence="3">
    <location>
        <begin position="204"/>
        <end position="232"/>
    </location>
</feature>
<reference evidence="4" key="1">
    <citation type="submission" date="2022-08" db="EMBL/GenBank/DDBJ databases">
        <authorList>
            <person name="Marques A."/>
        </authorList>
    </citation>
    <scope>NUCLEOTIDE SEQUENCE</scope>
    <source>
        <strain evidence="4">RhyPub2mFocal</strain>
        <tissue evidence="4">Leaves</tissue>
    </source>
</reference>
<keyword evidence="1" id="KW-0863">Zinc-finger</keyword>
<gene>
    <name evidence="4" type="ORF">LUZ62_081681</name>
</gene>
<feature type="compositionally biased region" description="Basic residues" evidence="2">
    <location>
        <begin position="15"/>
        <end position="33"/>
    </location>
</feature>
<keyword evidence="5" id="KW-1185">Reference proteome</keyword>
<dbReference type="Gene3D" id="3.90.228.10">
    <property type="match status" value="1"/>
</dbReference>
<keyword evidence="1" id="KW-0862">Zinc</keyword>
<dbReference type="PANTHER" id="PTHR31681">
    <property type="entry name" value="C2H2-LIKE ZINC FINGER PROTEIN"/>
    <property type="match status" value="1"/>
</dbReference>
<evidence type="ECO:0000259" key="3">
    <source>
        <dbReference type="PROSITE" id="PS50157"/>
    </source>
</evidence>
<feature type="region of interest" description="Disordered" evidence="2">
    <location>
        <begin position="1"/>
        <end position="49"/>
    </location>
</feature>